<dbReference type="AlphaFoldDB" id="A0A1X7HHB4"/>
<evidence type="ECO:0000259" key="1">
    <source>
        <dbReference type="PROSITE" id="PS51186"/>
    </source>
</evidence>
<gene>
    <name evidence="2" type="ORF">SAMN05661091_3316</name>
</gene>
<dbReference type="Pfam" id="PF12746">
    <property type="entry name" value="GNAT_acetyltran"/>
    <property type="match status" value="1"/>
</dbReference>
<reference evidence="2 3" key="1">
    <citation type="submission" date="2017-04" db="EMBL/GenBank/DDBJ databases">
        <authorList>
            <person name="Afonso C.L."/>
            <person name="Miller P.J."/>
            <person name="Scott M.A."/>
            <person name="Spackman E."/>
            <person name="Goraichik I."/>
            <person name="Dimitrov K.M."/>
            <person name="Suarez D.L."/>
            <person name="Swayne D.E."/>
        </authorList>
    </citation>
    <scope>NUCLEOTIDE SEQUENCE [LARGE SCALE GENOMIC DNA]</scope>
    <source>
        <strain evidence="2 3">N3/975</strain>
    </source>
</reference>
<dbReference type="RefSeq" id="WP_208914186.1">
    <property type="nucleotide sequence ID" value="NZ_LT840184.1"/>
</dbReference>
<dbReference type="PROSITE" id="PS51186">
    <property type="entry name" value="GNAT"/>
    <property type="match status" value="1"/>
</dbReference>
<dbReference type="PANTHER" id="PTHR31143">
    <property type="match status" value="1"/>
</dbReference>
<dbReference type="EMBL" id="LT840184">
    <property type="protein sequence ID" value="SMF86168.1"/>
    <property type="molecule type" value="Genomic_DNA"/>
</dbReference>
<keyword evidence="3" id="KW-1185">Reference proteome</keyword>
<dbReference type="GO" id="GO:0016747">
    <property type="term" value="F:acyltransferase activity, transferring groups other than amino-acyl groups"/>
    <property type="evidence" value="ECO:0007669"/>
    <property type="project" value="InterPro"/>
</dbReference>
<dbReference type="InterPro" id="IPR011990">
    <property type="entry name" value="TPR-like_helical_dom_sf"/>
</dbReference>
<accession>A0A1X7HHB4</accession>
<evidence type="ECO:0000313" key="2">
    <source>
        <dbReference type="EMBL" id="SMF86168.1"/>
    </source>
</evidence>
<dbReference type="SUPFAM" id="SSF55729">
    <property type="entry name" value="Acyl-CoA N-acyltransferases (Nat)"/>
    <property type="match status" value="1"/>
</dbReference>
<dbReference type="PANTHER" id="PTHR31143:SF2">
    <property type="entry name" value="FR47-LIKE DOMAIN-CONTAINING PROTEIN-RELATED"/>
    <property type="match status" value="1"/>
</dbReference>
<feature type="domain" description="N-acetyltransferase" evidence="1">
    <location>
        <begin position="130"/>
        <end position="280"/>
    </location>
</feature>
<keyword evidence="2" id="KW-0808">Transferase</keyword>
<dbReference type="Proteomes" id="UP000192940">
    <property type="component" value="Chromosome I"/>
</dbReference>
<protein>
    <submittedName>
        <fullName evidence="2">Protein N-acetyltransferase, RimJ/RimL family</fullName>
    </submittedName>
</protein>
<evidence type="ECO:0000313" key="3">
    <source>
        <dbReference type="Proteomes" id="UP000192940"/>
    </source>
</evidence>
<sequence length="396" mass="46039">MYLLSTDQYVTVQPLFEELMYDLRLVSLLQHTIPGEIYVDCTEQPSAAMVWDRGRALYVTGCNVEFFKQVNIHLRTKVFPGMVESNSDMLDYYIRYPHSLVCMDLLEKNLINGLHSSFNKRRYYLFDLSVDVKPTELPEGYHLQEVNLELLQRTDITNPDFILDEIHSNHMTAENFNDRGFGYCILTNDNEIVSWCLTDYVIGNRCEIGIETDEDHRQKGLATAVASACVQLARSKGIERIGWDCFDTNIGSWKTAEKVGFKLFKTYDPWFGWFNRFDNYLVQAYECYQNKDFSGAVYFYELVFDRLTREEDLEISRSRILNPDNQYWFYYNAARCYAQLDQEREVSDKLMKSVSLGLDDPSMITNEPVFDKYGSMEWFGLLLQNSGDATEISGAG</sequence>
<organism evidence="2 3">
    <name type="scientific">Paenibacillus uliginis N3/975</name>
    <dbReference type="NCBI Taxonomy" id="1313296"/>
    <lineage>
        <taxon>Bacteria</taxon>
        <taxon>Bacillati</taxon>
        <taxon>Bacillota</taxon>
        <taxon>Bacilli</taxon>
        <taxon>Bacillales</taxon>
        <taxon>Paenibacillaceae</taxon>
        <taxon>Paenibacillus</taxon>
    </lineage>
</organism>
<dbReference type="STRING" id="1313296.SAMN05661091_3316"/>
<dbReference type="CDD" id="cd04301">
    <property type="entry name" value="NAT_SF"/>
    <property type="match status" value="1"/>
</dbReference>
<proteinExistence type="predicted"/>
<dbReference type="Gene3D" id="3.40.630.30">
    <property type="match status" value="1"/>
</dbReference>
<dbReference type="InterPro" id="IPR000182">
    <property type="entry name" value="GNAT_dom"/>
</dbReference>
<name>A0A1X7HHB4_9BACL</name>
<dbReference type="InterPro" id="IPR016181">
    <property type="entry name" value="Acyl_CoA_acyltransferase"/>
</dbReference>
<dbReference type="InterPro" id="IPR027365">
    <property type="entry name" value="GNAT_acetyltra_YdfB-like"/>
</dbReference>
<dbReference type="SUPFAM" id="SSF48452">
    <property type="entry name" value="TPR-like"/>
    <property type="match status" value="1"/>
</dbReference>